<keyword evidence="2" id="KW-1185">Reference proteome</keyword>
<name>A0A1H6FCM8_9GAMM</name>
<proteinExistence type="predicted"/>
<accession>A0A1H6FCM8</accession>
<dbReference type="EMBL" id="FMSV02000517">
    <property type="protein sequence ID" value="SEH07151.1"/>
    <property type="molecule type" value="Genomic_DNA"/>
</dbReference>
<reference evidence="1 2" key="1">
    <citation type="submission" date="2016-10" db="EMBL/GenBank/DDBJ databases">
        <authorList>
            <person name="de Groot N.N."/>
        </authorList>
    </citation>
    <scope>NUCLEOTIDE SEQUENCE [LARGE SCALE GENOMIC DNA]</scope>
    <source>
        <strain evidence="1">MBHS1</strain>
    </source>
</reference>
<sequence>MHQENNFIDLKQEYLSPPVQKSGYNPLSWAASVYLAPLQPGVFLSSTNPEGEALLTYIESGLQQPSVFNGGIRVELRGRNFLFESGLGFFQLSQKANYQTLDIFYRDTTIYSNWDSSYTKFDTVDVYWQAFGTDTVFQYQITDSLIGYNGIATTIDSIPDRDEQSLTFTNTYKYLEVPLIVGYGFTKNVLPLP</sequence>
<dbReference type="Proteomes" id="UP000236724">
    <property type="component" value="Unassembled WGS sequence"/>
</dbReference>
<organism evidence="1 2">
    <name type="scientific">Candidatus Venteria ishoeyi</name>
    <dbReference type="NCBI Taxonomy" id="1899563"/>
    <lineage>
        <taxon>Bacteria</taxon>
        <taxon>Pseudomonadati</taxon>
        <taxon>Pseudomonadota</taxon>
        <taxon>Gammaproteobacteria</taxon>
        <taxon>Thiotrichales</taxon>
        <taxon>Thiotrichaceae</taxon>
        <taxon>Venteria</taxon>
    </lineage>
</organism>
<dbReference type="AlphaFoldDB" id="A0A1H6FCM8"/>
<evidence type="ECO:0000313" key="1">
    <source>
        <dbReference type="EMBL" id="SEH07151.1"/>
    </source>
</evidence>
<protein>
    <submittedName>
        <fullName evidence="1">Uncharacterized protein</fullName>
    </submittedName>
</protein>
<evidence type="ECO:0000313" key="2">
    <source>
        <dbReference type="Proteomes" id="UP000236724"/>
    </source>
</evidence>
<gene>
    <name evidence="1" type="ORF">MBHS_03025</name>
</gene>